<keyword evidence="9" id="KW-1185">Reference proteome</keyword>
<dbReference type="Gene3D" id="1.20.1080.10">
    <property type="entry name" value="Glycerol uptake facilitator protein"/>
    <property type="match status" value="1"/>
</dbReference>
<protein>
    <recommendedName>
        <fullName evidence="10">Aquaporin</fullName>
    </recommendedName>
</protein>
<dbReference type="InterPro" id="IPR023271">
    <property type="entry name" value="Aquaporin-like"/>
</dbReference>
<dbReference type="PRINTS" id="PR00783">
    <property type="entry name" value="MINTRINSICP"/>
</dbReference>
<proteinExistence type="inferred from homology"/>
<feature type="transmembrane region" description="Helical" evidence="7">
    <location>
        <begin position="145"/>
        <end position="170"/>
    </location>
</feature>
<evidence type="ECO:0000256" key="5">
    <source>
        <dbReference type="ARBA" id="ARBA00023136"/>
    </source>
</evidence>
<feature type="transmembrane region" description="Helical" evidence="7">
    <location>
        <begin position="190"/>
        <end position="208"/>
    </location>
</feature>
<comment type="caution">
    <text evidence="8">The sequence shown here is derived from an EMBL/GenBank/DDBJ whole genome shotgun (WGS) entry which is preliminary data.</text>
</comment>
<comment type="similarity">
    <text evidence="6">Belongs to the MIP/aquaporin (TC 1.A.8) family.</text>
</comment>
<accession>A0ABN1MCX3</accession>
<feature type="transmembrane region" description="Helical" evidence="7">
    <location>
        <begin position="83"/>
        <end position="102"/>
    </location>
</feature>
<evidence type="ECO:0000256" key="3">
    <source>
        <dbReference type="ARBA" id="ARBA00022692"/>
    </source>
</evidence>
<dbReference type="InterPro" id="IPR000425">
    <property type="entry name" value="MIP"/>
</dbReference>
<dbReference type="InterPro" id="IPR022357">
    <property type="entry name" value="MIP_CS"/>
</dbReference>
<dbReference type="PROSITE" id="PS00221">
    <property type="entry name" value="MIP"/>
    <property type="match status" value="1"/>
</dbReference>
<dbReference type="SUPFAM" id="SSF81338">
    <property type="entry name" value="Aquaporin-like"/>
    <property type="match status" value="1"/>
</dbReference>
<keyword evidence="5 7" id="KW-0472">Membrane</keyword>
<dbReference type="PANTHER" id="PTHR45724:SF13">
    <property type="entry name" value="AQUAPORIN NIP1-1-RELATED"/>
    <property type="match status" value="1"/>
</dbReference>
<keyword evidence="2 6" id="KW-0813">Transport</keyword>
<evidence type="ECO:0000313" key="8">
    <source>
        <dbReference type="EMBL" id="GAA0870916.1"/>
    </source>
</evidence>
<evidence type="ECO:0000256" key="2">
    <source>
        <dbReference type="ARBA" id="ARBA00022448"/>
    </source>
</evidence>
<keyword evidence="3 6" id="KW-0812">Transmembrane</keyword>
<comment type="subcellular location">
    <subcellularLocation>
        <location evidence="1">Membrane</location>
        <topology evidence="1">Multi-pass membrane protein</topology>
    </subcellularLocation>
</comment>
<evidence type="ECO:0000256" key="4">
    <source>
        <dbReference type="ARBA" id="ARBA00022989"/>
    </source>
</evidence>
<feature type="transmembrane region" description="Helical" evidence="7">
    <location>
        <begin position="37"/>
        <end position="54"/>
    </location>
</feature>
<dbReference type="EMBL" id="BAAAFG010000001">
    <property type="protein sequence ID" value="GAA0870916.1"/>
    <property type="molecule type" value="Genomic_DNA"/>
</dbReference>
<dbReference type="InterPro" id="IPR034294">
    <property type="entry name" value="Aquaporin_transptr"/>
</dbReference>
<organism evidence="8 9">
    <name type="scientific">Gangjinia marincola</name>
    <dbReference type="NCBI Taxonomy" id="578463"/>
    <lineage>
        <taxon>Bacteria</taxon>
        <taxon>Pseudomonadati</taxon>
        <taxon>Bacteroidota</taxon>
        <taxon>Flavobacteriia</taxon>
        <taxon>Flavobacteriales</taxon>
        <taxon>Flavobacteriaceae</taxon>
        <taxon>Gangjinia</taxon>
    </lineage>
</organism>
<feature type="transmembrane region" description="Helical" evidence="7">
    <location>
        <begin position="117"/>
        <end position="138"/>
    </location>
</feature>
<dbReference type="RefSeq" id="WP_343762333.1">
    <property type="nucleotide sequence ID" value="NZ_BAAAFG010000001.1"/>
</dbReference>
<evidence type="ECO:0000256" key="1">
    <source>
        <dbReference type="ARBA" id="ARBA00004141"/>
    </source>
</evidence>
<evidence type="ECO:0000256" key="7">
    <source>
        <dbReference type="SAM" id="Phobius"/>
    </source>
</evidence>
<name>A0ABN1MCX3_9FLAO</name>
<evidence type="ECO:0000256" key="6">
    <source>
        <dbReference type="RuleBase" id="RU000477"/>
    </source>
</evidence>
<dbReference type="NCBIfam" id="TIGR00861">
    <property type="entry name" value="MIP"/>
    <property type="match status" value="1"/>
</dbReference>
<dbReference type="Pfam" id="PF00230">
    <property type="entry name" value="MIP"/>
    <property type="match status" value="1"/>
</dbReference>
<reference evidence="8 9" key="1">
    <citation type="journal article" date="2019" name="Int. J. Syst. Evol. Microbiol.">
        <title>The Global Catalogue of Microorganisms (GCM) 10K type strain sequencing project: providing services to taxonomists for standard genome sequencing and annotation.</title>
        <authorList>
            <consortium name="The Broad Institute Genomics Platform"/>
            <consortium name="The Broad Institute Genome Sequencing Center for Infectious Disease"/>
            <person name="Wu L."/>
            <person name="Ma J."/>
        </authorList>
    </citation>
    <scope>NUCLEOTIDE SEQUENCE [LARGE SCALE GENOMIC DNA]</scope>
    <source>
        <strain evidence="8 9">JCM 16082</strain>
    </source>
</reference>
<evidence type="ECO:0008006" key="10">
    <source>
        <dbReference type="Google" id="ProtNLM"/>
    </source>
</evidence>
<keyword evidence="4 7" id="KW-1133">Transmembrane helix</keyword>
<feature type="transmembrane region" description="Helical" evidence="7">
    <location>
        <begin position="5"/>
        <end position="25"/>
    </location>
</feature>
<dbReference type="Proteomes" id="UP001500507">
    <property type="component" value="Unassembled WGS sequence"/>
</dbReference>
<dbReference type="PANTHER" id="PTHR45724">
    <property type="entry name" value="AQUAPORIN NIP2-1"/>
    <property type="match status" value="1"/>
</dbReference>
<sequence>MLKKYIAEFIGTFAMVFCGTGAMVVNDVTSGVVTHPGVAFTWGLIVMGMIYAFGDISGAHFNPAVTIGFAYAKKFPWKEVPKYALIQCLAAIAASLMVLLLFPEHETLGATIPTIELWRAFIVEVLLTFFLMVVIINVSTGAKEIGVIAGIAVGGIILLEAMFAGPITNASMNPARSLGPALVSGNLKELWLYLTAPVIGAILAVISCKTVKDEQCCATEDQMRLCIFKPLKPYDEK</sequence>
<gene>
    <name evidence="8" type="ORF">GCM10009117_00610</name>
</gene>
<evidence type="ECO:0000313" key="9">
    <source>
        <dbReference type="Proteomes" id="UP001500507"/>
    </source>
</evidence>